<reference evidence="15" key="1">
    <citation type="journal article" date="2020" name="J Insects Food Feed">
        <title>The yellow mealworm (Tenebrio molitor) genome: a resource for the emerging insects as food and feed industry.</title>
        <authorList>
            <person name="Eriksson T."/>
            <person name="Andere A."/>
            <person name="Kelstrup H."/>
            <person name="Emery V."/>
            <person name="Picard C."/>
        </authorList>
    </citation>
    <scope>NUCLEOTIDE SEQUENCE</scope>
    <source>
        <strain evidence="15">Stoneville</strain>
        <tissue evidence="15">Whole head</tissue>
    </source>
</reference>
<dbReference type="GO" id="GO:0046872">
    <property type="term" value="F:metal ion binding"/>
    <property type="evidence" value="ECO:0007669"/>
    <property type="project" value="UniProtKB-KW"/>
</dbReference>
<dbReference type="InterPro" id="IPR001254">
    <property type="entry name" value="Trypsin_dom"/>
</dbReference>
<dbReference type="Pfam" id="PF00089">
    <property type="entry name" value="Trypsin"/>
    <property type="match status" value="2"/>
</dbReference>
<dbReference type="PROSITE" id="PS00134">
    <property type="entry name" value="TRYPSIN_HIS"/>
    <property type="match status" value="2"/>
</dbReference>
<evidence type="ECO:0000256" key="9">
    <source>
        <dbReference type="ARBA" id="ARBA00023180"/>
    </source>
</evidence>
<dbReference type="InterPro" id="IPR033116">
    <property type="entry name" value="TRYPSIN_SER"/>
</dbReference>
<dbReference type="SMART" id="SM00680">
    <property type="entry name" value="CLIP"/>
    <property type="match status" value="1"/>
</dbReference>
<keyword evidence="6" id="KW-0106">Calcium</keyword>
<dbReference type="FunFam" id="2.40.10.10:FF:000028">
    <property type="entry name" value="Serine protease easter"/>
    <property type="match status" value="2"/>
</dbReference>
<dbReference type="PROSITE" id="PS00135">
    <property type="entry name" value="TRYPSIN_SER"/>
    <property type="match status" value="2"/>
</dbReference>
<dbReference type="InterPro" id="IPR022700">
    <property type="entry name" value="CLIP"/>
</dbReference>
<evidence type="ECO:0000256" key="1">
    <source>
        <dbReference type="ARBA" id="ARBA00022670"/>
    </source>
</evidence>
<evidence type="ECO:0000256" key="11">
    <source>
        <dbReference type="RuleBase" id="RU363034"/>
    </source>
</evidence>
<feature type="signal peptide" evidence="12">
    <location>
        <begin position="1"/>
        <end position="18"/>
    </location>
</feature>
<keyword evidence="8" id="KW-1015">Disulfide bond</keyword>
<dbReference type="GO" id="GO:0006508">
    <property type="term" value="P:proteolysis"/>
    <property type="evidence" value="ECO:0007669"/>
    <property type="project" value="UniProtKB-KW"/>
</dbReference>
<evidence type="ECO:0000256" key="7">
    <source>
        <dbReference type="ARBA" id="ARBA00023145"/>
    </source>
</evidence>
<dbReference type="GO" id="GO:0004252">
    <property type="term" value="F:serine-type endopeptidase activity"/>
    <property type="evidence" value="ECO:0007669"/>
    <property type="project" value="InterPro"/>
</dbReference>
<keyword evidence="3 12" id="KW-0732">Signal</keyword>
<evidence type="ECO:0000259" key="14">
    <source>
        <dbReference type="PROSITE" id="PS51888"/>
    </source>
</evidence>
<feature type="chain" id="PRO_5035273240" evidence="12">
    <location>
        <begin position="19"/>
        <end position="716"/>
    </location>
</feature>
<dbReference type="Gene3D" id="2.40.10.10">
    <property type="entry name" value="Trypsin-like serine proteases"/>
    <property type="match status" value="4"/>
</dbReference>
<comment type="caution">
    <text evidence="15">The sequence shown here is derived from an EMBL/GenBank/DDBJ whole genome shotgun (WGS) entry which is preliminary data.</text>
</comment>
<sequence>MRPALSILFLSLVHTLAAFDVTDHPNWHLLDHERCGESMSDRIIGGRMAALGQYPWMARLGYTTPVSPKTLFKCGGSVLNHMYVLTAAHCVTELDGDEILSAIRLGEHNTKTEIDCEGAICAPPTQDFKPAKVMFHESYQNPKMRHDLALVRLDRPIIFDTFVSPICMPEGPLLTMNHKGSVMEVAGWGVHDMTSHRTSTLLLHVRVPIVNPRYCDKTLGKFASVGPGQLCAGGQIGFDSCGGDSGGPLMKAAVVNGPPKYYVIGVVSFGAVNCGSQAPAVYTDVAYYMNWILDLALNPNPAQGQDDLYVTSDLSVGNPRLGGDVDALIPTHTVDFPRQARYSHNIAEISMDPCRSPNGQSGDCKPINQCRPLYSLLERRPITASTAEYLRRSNCGFDGSYPRVCCPQGSIEPPTIKPPIVDGPTESNNVSPVTSDLLPDGSICGPNTQNRIYGGEKTDLDEFPWMALVEYEKPGGSRGFYCGGVLISKRYVLTAAHCVKGKDLPKTWKLVSVRLGEYNTETDTDCINNGFGEDCAPPPVNVQVEARIAHESYEPNNINQYHDIALLRLRREVKFSDYIKPICLPTTTEELSKSYLGQKLFVAGWGKTENRSESNIKLKVQVPVKQMSDCTATYSSANVRLGSGQLCAGGESGKDSCRGDSGGPLMILSLDKDKDIHWYAAGVVSFGPSPCGMANWPGVYTKVSKYVDWIVGKLKP</sequence>
<keyword evidence="16" id="KW-1185">Reference proteome</keyword>
<evidence type="ECO:0000256" key="4">
    <source>
        <dbReference type="ARBA" id="ARBA00022801"/>
    </source>
</evidence>
<evidence type="ECO:0000256" key="6">
    <source>
        <dbReference type="ARBA" id="ARBA00022837"/>
    </source>
</evidence>
<comment type="similarity">
    <text evidence="10">Belongs to the peptidase S1 family. CLIP subfamily.</text>
</comment>
<dbReference type="InterPro" id="IPR051487">
    <property type="entry name" value="Ser/Thr_Proteases_Immune/Dev"/>
</dbReference>
<evidence type="ECO:0000256" key="3">
    <source>
        <dbReference type="ARBA" id="ARBA00022729"/>
    </source>
</evidence>
<dbReference type="GO" id="GO:0035008">
    <property type="term" value="P:positive regulation of melanization defense response"/>
    <property type="evidence" value="ECO:0007669"/>
    <property type="project" value="UniProtKB-ARBA"/>
</dbReference>
<dbReference type="SMART" id="SM00020">
    <property type="entry name" value="Tryp_SPc"/>
    <property type="match status" value="2"/>
</dbReference>
<name>A0A8J6H866_TENMO</name>
<evidence type="ECO:0000256" key="2">
    <source>
        <dbReference type="ARBA" id="ARBA00022723"/>
    </source>
</evidence>
<dbReference type="Pfam" id="PF12032">
    <property type="entry name" value="CLIP"/>
    <property type="match status" value="1"/>
</dbReference>
<feature type="domain" description="Clip" evidence="14">
    <location>
        <begin position="353"/>
        <end position="406"/>
    </location>
</feature>
<dbReference type="GO" id="GO:0051604">
    <property type="term" value="P:protein maturation"/>
    <property type="evidence" value="ECO:0007669"/>
    <property type="project" value="UniProtKB-ARBA"/>
</dbReference>
<dbReference type="CDD" id="cd00190">
    <property type="entry name" value="Tryp_SPc"/>
    <property type="match status" value="2"/>
</dbReference>
<dbReference type="InterPro" id="IPR038565">
    <property type="entry name" value="CLIP_sf"/>
</dbReference>
<accession>A0A8J6H866</accession>
<dbReference type="Proteomes" id="UP000719412">
    <property type="component" value="Unassembled WGS sequence"/>
</dbReference>
<evidence type="ECO:0000313" key="16">
    <source>
        <dbReference type="Proteomes" id="UP000719412"/>
    </source>
</evidence>
<dbReference type="InterPro" id="IPR018114">
    <property type="entry name" value="TRYPSIN_HIS"/>
</dbReference>
<dbReference type="FunFam" id="2.40.10.10:FF:000084">
    <property type="entry name" value="Serine protease easter"/>
    <property type="match status" value="1"/>
</dbReference>
<dbReference type="PANTHER" id="PTHR24256">
    <property type="entry name" value="TRYPTASE-RELATED"/>
    <property type="match status" value="1"/>
</dbReference>
<evidence type="ECO:0000259" key="13">
    <source>
        <dbReference type="PROSITE" id="PS50240"/>
    </source>
</evidence>
<dbReference type="PRINTS" id="PR00722">
    <property type="entry name" value="CHYMOTRYPSIN"/>
</dbReference>
<dbReference type="PROSITE" id="PS50240">
    <property type="entry name" value="TRYPSIN_DOM"/>
    <property type="match status" value="2"/>
</dbReference>
<dbReference type="FunFam" id="3.30.1640.30:FF:000001">
    <property type="entry name" value="Serine protease 7"/>
    <property type="match status" value="1"/>
</dbReference>
<keyword evidence="9" id="KW-0325">Glycoprotein</keyword>
<keyword evidence="2" id="KW-0479">Metal-binding</keyword>
<dbReference type="PROSITE" id="PS51888">
    <property type="entry name" value="CLIP"/>
    <property type="match status" value="1"/>
</dbReference>
<keyword evidence="4 11" id="KW-0378">Hydrolase</keyword>
<organism evidence="15 16">
    <name type="scientific">Tenebrio molitor</name>
    <name type="common">Yellow mealworm beetle</name>
    <dbReference type="NCBI Taxonomy" id="7067"/>
    <lineage>
        <taxon>Eukaryota</taxon>
        <taxon>Metazoa</taxon>
        <taxon>Ecdysozoa</taxon>
        <taxon>Arthropoda</taxon>
        <taxon>Hexapoda</taxon>
        <taxon>Insecta</taxon>
        <taxon>Pterygota</taxon>
        <taxon>Neoptera</taxon>
        <taxon>Endopterygota</taxon>
        <taxon>Coleoptera</taxon>
        <taxon>Polyphaga</taxon>
        <taxon>Cucujiformia</taxon>
        <taxon>Tenebrionidae</taxon>
        <taxon>Tenebrio</taxon>
    </lineage>
</organism>
<gene>
    <name evidence="15" type="ORF">GEV33_012793</name>
</gene>
<keyword evidence="1 11" id="KW-0645">Protease</keyword>
<feature type="domain" description="Peptidase S1" evidence="13">
    <location>
        <begin position="452"/>
        <end position="715"/>
    </location>
</feature>
<dbReference type="SUPFAM" id="SSF50494">
    <property type="entry name" value="Trypsin-like serine proteases"/>
    <property type="match status" value="2"/>
</dbReference>
<keyword evidence="5 11" id="KW-0720">Serine protease</keyword>
<evidence type="ECO:0000313" key="15">
    <source>
        <dbReference type="EMBL" id="KAH0809999.1"/>
    </source>
</evidence>
<evidence type="ECO:0000256" key="5">
    <source>
        <dbReference type="ARBA" id="ARBA00022825"/>
    </source>
</evidence>
<dbReference type="InterPro" id="IPR009003">
    <property type="entry name" value="Peptidase_S1_PA"/>
</dbReference>
<feature type="domain" description="Peptidase S1" evidence="13">
    <location>
        <begin position="43"/>
        <end position="297"/>
    </location>
</feature>
<dbReference type="AlphaFoldDB" id="A0A8J6H866"/>
<keyword evidence="7" id="KW-0865">Zymogen</keyword>
<dbReference type="InterPro" id="IPR001314">
    <property type="entry name" value="Peptidase_S1A"/>
</dbReference>
<dbReference type="EMBL" id="JABDTM020027783">
    <property type="protein sequence ID" value="KAH0809999.1"/>
    <property type="molecule type" value="Genomic_DNA"/>
</dbReference>
<dbReference type="Gene3D" id="3.30.1640.30">
    <property type="match status" value="1"/>
</dbReference>
<dbReference type="FunFam" id="2.40.10.10:FF:000078">
    <property type="entry name" value="Serine protease H137"/>
    <property type="match status" value="1"/>
</dbReference>
<reference evidence="15" key="2">
    <citation type="submission" date="2021-08" db="EMBL/GenBank/DDBJ databases">
        <authorList>
            <person name="Eriksson T."/>
        </authorList>
    </citation>
    <scope>NUCLEOTIDE SEQUENCE</scope>
    <source>
        <strain evidence="15">Stoneville</strain>
        <tissue evidence="15">Whole head</tissue>
    </source>
</reference>
<evidence type="ECO:0000256" key="12">
    <source>
        <dbReference type="SAM" id="SignalP"/>
    </source>
</evidence>
<evidence type="ECO:0000256" key="10">
    <source>
        <dbReference type="ARBA" id="ARBA00024195"/>
    </source>
</evidence>
<proteinExistence type="inferred from homology"/>
<dbReference type="InterPro" id="IPR043504">
    <property type="entry name" value="Peptidase_S1_PA_chymotrypsin"/>
</dbReference>
<protein>
    <submittedName>
        <fullName evidence="15">Uncharacterized protein</fullName>
    </submittedName>
</protein>
<evidence type="ECO:0000256" key="8">
    <source>
        <dbReference type="ARBA" id="ARBA00023157"/>
    </source>
</evidence>